<dbReference type="RefSeq" id="WP_183460165.1">
    <property type="nucleotide sequence ID" value="NZ_JACHWZ010000010.1"/>
</dbReference>
<dbReference type="InterPro" id="IPR018712">
    <property type="entry name" value="Tle1-like_cat"/>
</dbReference>
<proteinExistence type="predicted"/>
<organism evidence="2 3">
    <name type="scientific">Microbulbifer rhizosphaerae</name>
    <dbReference type="NCBI Taxonomy" id="1562603"/>
    <lineage>
        <taxon>Bacteria</taxon>
        <taxon>Pseudomonadati</taxon>
        <taxon>Pseudomonadota</taxon>
        <taxon>Gammaproteobacteria</taxon>
        <taxon>Cellvibrionales</taxon>
        <taxon>Microbulbiferaceae</taxon>
        <taxon>Microbulbifer</taxon>
    </lineage>
</organism>
<evidence type="ECO:0000313" key="2">
    <source>
        <dbReference type="EMBL" id="MBB3061601.1"/>
    </source>
</evidence>
<evidence type="ECO:0000259" key="1">
    <source>
        <dbReference type="Pfam" id="PF09994"/>
    </source>
</evidence>
<sequence length="382" mass="43270">MTSYTKEFSKKPASASPKHILIFLDGTWNDEDGKDGDGITTNIYRMFRSIAGRLYEDDIPHRIEGDNQVALYFRGVGNDEDNGALGTFYEGAFGAGEKRIRDHAYVQLVDHYAPGDSISIFGFSRGAACARLLAAKIHKYGILSRLMATFEKNDNDGILEEYFLRYDDGVPDDEAVDVQFLGIFDTVGAFGVPVNLGFIKLQKLNLFRNLRVAENVRRVVHCVSLDESREPFVPTLCNCDEKVEEVWFPGVHSDVGGGYRLNELGKISLNFMVKRLREYFPGNPVQFDQTELDRHTQIDLINDRIHLHYHGEGFKKYLRDVYVSRDGEKSAIKPRVHKSVVDLKECEKLHLVESTSTFVKLTPILYLPDNLAALKGSYEIVE</sequence>
<comment type="caution">
    <text evidence="2">The sequence shown here is derived from an EMBL/GenBank/DDBJ whole genome shotgun (WGS) entry which is preliminary data.</text>
</comment>
<evidence type="ECO:0000313" key="3">
    <source>
        <dbReference type="Proteomes" id="UP000535937"/>
    </source>
</evidence>
<dbReference type="InterPro" id="IPR029058">
    <property type="entry name" value="AB_hydrolase_fold"/>
</dbReference>
<reference evidence="2 3" key="1">
    <citation type="submission" date="2020-08" db="EMBL/GenBank/DDBJ databases">
        <title>Genomic Encyclopedia of Type Strains, Phase III (KMG-III): the genomes of soil and plant-associated and newly described type strains.</title>
        <authorList>
            <person name="Whitman W."/>
        </authorList>
    </citation>
    <scope>NUCLEOTIDE SEQUENCE [LARGE SCALE GENOMIC DNA]</scope>
    <source>
        <strain evidence="2 3">CECT 8799</strain>
    </source>
</reference>
<dbReference type="AlphaFoldDB" id="A0A7W4Z9I0"/>
<dbReference type="PANTHER" id="PTHR33840:SF1">
    <property type="entry name" value="TLE1 PHOSPHOLIPASE DOMAIN-CONTAINING PROTEIN"/>
    <property type="match status" value="1"/>
</dbReference>
<keyword evidence="3" id="KW-1185">Reference proteome</keyword>
<protein>
    <submittedName>
        <fullName evidence="2">Uncharacterized protein (DUF2235 family)</fullName>
    </submittedName>
</protein>
<gene>
    <name evidence="2" type="ORF">FHS09_002439</name>
</gene>
<dbReference type="Proteomes" id="UP000535937">
    <property type="component" value="Unassembled WGS sequence"/>
</dbReference>
<dbReference type="EMBL" id="JACHWZ010000010">
    <property type="protein sequence ID" value="MBB3061601.1"/>
    <property type="molecule type" value="Genomic_DNA"/>
</dbReference>
<dbReference type="Pfam" id="PF09994">
    <property type="entry name" value="T6SS_Tle1-like_cat"/>
    <property type="match status" value="1"/>
</dbReference>
<dbReference type="PANTHER" id="PTHR33840">
    <property type="match status" value="1"/>
</dbReference>
<feature type="domain" description="T6SS Phospholipase effector Tle1-like catalytic" evidence="1">
    <location>
        <begin position="18"/>
        <end position="274"/>
    </location>
</feature>
<dbReference type="SUPFAM" id="SSF53474">
    <property type="entry name" value="alpha/beta-Hydrolases"/>
    <property type="match status" value="1"/>
</dbReference>
<accession>A0A7W4Z9I0</accession>
<name>A0A7W4Z9I0_9GAMM</name>